<dbReference type="EMBL" id="MU856885">
    <property type="protein sequence ID" value="KAK4155559.1"/>
    <property type="molecule type" value="Genomic_DNA"/>
</dbReference>
<reference evidence="2" key="1">
    <citation type="journal article" date="2023" name="Mol. Phylogenet. Evol.">
        <title>Genome-scale phylogeny and comparative genomics of the fungal order Sordariales.</title>
        <authorList>
            <person name="Hensen N."/>
            <person name="Bonometti L."/>
            <person name="Westerberg I."/>
            <person name="Brannstrom I.O."/>
            <person name="Guillou S."/>
            <person name="Cros-Aarteil S."/>
            <person name="Calhoun S."/>
            <person name="Haridas S."/>
            <person name="Kuo A."/>
            <person name="Mondo S."/>
            <person name="Pangilinan J."/>
            <person name="Riley R."/>
            <person name="LaButti K."/>
            <person name="Andreopoulos B."/>
            <person name="Lipzen A."/>
            <person name="Chen C."/>
            <person name="Yan M."/>
            <person name="Daum C."/>
            <person name="Ng V."/>
            <person name="Clum A."/>
            <person name="Steindorff A."/>
            <person name="Ohm R.A."/>
            <person name="Martin F."/>
            <person name="Silar P."/>
            <person name="Natvig D.O."/>
            <person name="Lalanne C."/>
            <person name="Gautier V."/>
            <person name="Ament-Velasquez S.L."/>
            <person name="Kruys A."/>
            <person name="Hutchinson M.I."/>
            <person name="Powell A.J."/>
            <person name="Barry K."/>
            <person name="Miller A.N."/>
            <person name="Grigoriev I.V."/>
            <person name="Debuchy R."/>
            <person name="Gladieux P."/>
            <person name="Hiltunen Thoren M."/>
            <person name="Johannesson H."/>
        </authorList>
    </citation>
    <scope>NUCLEOTIDE SEQUENCE</scope>
    <source>
        <strain evidence="2">CBS 538.74</strain>
    </source>
</reference>
<evidence type="ECO:0000313" key="2">
    <source>
        <dbReference type="EMBL" id="KAK4155559.1"/>
    </source>
</evidence>
<gene>
    <name evidence="2" type="ORF">C8A00DRAFT_13424</name>
</gene>
<organism evidence="2 3">
    <name type="scientific">Chaetomidium leptoderma</name>
    <dbReference type="NCBI Taxonomy" id="669021"/>
    <lineage>
        <taxon>Eukaryota</taxon>
        <taxon>Fungi</taxon>
        <taxon>Dikarya</taxon>
        <taxon>Ascomycota</taxon>
        <taxon>Pezizomycotina</taxon>
        <taxon>Sordariomycetes</taxon>
        <taxon>Sordariomycetidae</taxon>
        <taxon>Sordariales</taxon>
        <taxon>Chaetomiaceae</taxon>
        <taxon>Chaetomidium</taxon>
    </lineage>
</organism>
<sequence length="84" mass="9179">MTGDNYRGLEGGGGDAQRETRTCVPLGGLIKSSLGCLSRCWRPEQNGRTSDPIEKKYVHTPTHAASSFLKTTTTKDIQRANEIL</sequence>
<evidence type="ECO:0000313" key="3">
    <source>
        <dbReference type="Proteomes" id="UP001302745"/>
    </source>
</evidence>
<proteinExistence type="predicted"/>
<dbReference type="AlphaFoldDB" id="A0AAN6ZZ62"/>
<protein>
    <submittedName>
        <fullName evidence="2">Uncharacterized protein</fullName>
    </submittedName>
</protein>
<name>A0AAN6ZZ62_9PEZI</name>
<dbReference type="Proteomes" id="UP001302745">
    <property type="component" value="Unassembled WGS sequence"/>
</dbReference>
<keyword evidence="3" id="KW-1185">Reference proteome</keyword>
<evidence type="ECO:0000256" key="1">
    <source>
        <dbReference type="SAM" id="MobiDB-lite"/>
    </source>
</evidence>
<reference evidence="2" key="2">
    <citation type="submission" date="2023-05" db="EMBL/GenBank/DDBJ databases">
        <authorList>
            <consortium name="Lawrence Berkeley National Laboratory"/>
            <person name="Steindorff A."/>
            <person name="Hensen N."/>
            <person name="Bonometti L."/>
            <person name="Westerberg I."/>
            <person name="Brannstrom I.O."/>
            <person name="Guillou S."/>
            <person name="Cros-Aarteil S."/>
            <person name="Calhoun S."/>
            <person name="Haridas S."/>
            <person name="Kuo A."/>
            <person name="Mondo S."/>
            <person name="Pangilinan J."/>
            <person name="Riley R."/>
            <person name="Labutti K."/>
            <person name="Andreopoulos B."/>
            <person name="Lipzen A."/>
            <person name="Chen C."/>
            <person name="Yanf M."/>
            <person name="Daum C."/>
            <person name="Ng V."/>
            <person name="Clum A."/>
            <person name="Ohm R."/>
            <person name="Martin F."/>
            <person name="Silar P."/>
            <person name="Natvig D."/>
            <person name="Lalanne C."/>
            <person name="Gautier V."/>
            <person name="Ament-Velasquez S.L."/>
            <person name="Kruys A."/>
            <person name="Hutchinson M.I."/>
            <person name="Powell A.J."/>
            <person name="Barry K."/>
            <person name="Miller A.N."/>
            <person name="Grigoriev I.V."/>
            <person name="Debuchy R."/>
            <person name="Gladieux P."/>
            <person name="Thoren M.H."/>
            <person name="Johannesson H."/>
        </authorList>
    </citation>
    <scope>NUCLEOTIDE SEQUENCE</scope>
    <source>
        <strain evidence="2">CBS 538.74</strain>
    </source>
</reference>
<feature type="region of interest" description="Disordered" evidence="1">
    <location>
        <begin position="1"/>
        <end position="20"/>
    </location>
</feature>
<comment type="caution">
    <text evidence="2">The sequence shown here is derived from an EMBL/GenBank/DDBJ whole genome shotgun (WGS) entry which is preliminary data.</text>
</comment>
<accession>A0AAN6ZZ62</accession>